<dbReference type="SUPFAM" id="SSF48576">
    <property type="entry name" value="Terpenoid synthases"/>
    <property type="match status" value="1"/>
</dbReference>
<comment type="caution">
    <text evidence="1">The sequence shown here is derived from an EMBL/GenBank/DDBJ whole genome shotgun (WGS) entry which is preliminary data.</text>
</comment>
<dbReference type="InterPro" id="IPR002060">
    <property type="entry name" value="Squ/phyt_synthse"/>
</dbReference>
<dbReference type="Pfam" id="PF00494">
    <property type="entry name" value="SQS_PSY"/>
    <property type="match status" value="1"/>
</dbReference>
<proteinExistence type="predicted"/>
<gene>
    <name evidence="1" type="ORF">NK718_12490</name>
</gene>
<evidence type="ECO:0000313" key="1">
    <source>
        <dbReference type="EMBL" id="MCP8939337.1"/>
    </source>
</evidence>
<dbReference type="PANTHER" id="PTHR31480">
    <property type="entry name" value="BIFUNCTIONAL LYCOPENE CYCLASE/PHYTOENE SYNTHASE"/>
    <property type="match status" value="1"/>
</dbReference>
<sequence length="290" mass="31956">MEATSSPGQDAVRDGDAVSLLVRENDPDRWLATLFAPADKRAGLLALYAFNLEIARVRELVSDPLPGEVRFQWWRDALEDKARGDVRGHPVATALLEAIGRYRLPRQALLDLIEARTFDLYDDPMPSVGALEGYCGETSSALIRLASLVLAGGDDPGGADAAGHAGVAYAITGLLRALPWHASRGQVYLPADLMARHGVGREDIVSGRDSEGLRAALSELRDLARHHLDETRARIRETPAEIAPAFLPVALVSSYLARMERRDYHPFRTRVELPRWRAIWLLWRAARSAG</sequence>
<dbReference type="EMBL" id="JANCLU010000011">
    <property type="protein sequence ID" value="MCP8939337.1"/>
    <property type="molecule type" value="Genomic_DNA"/>
</dbReference>
<dbReference type="Proteomes" id="UP001205890">
    <property type="component" value="Unassembled WGS sequence"/>
</dbReference>
<dbReference type="RefSeq" id="WP_254742628.1">
    <property type="nucleotide sequence ID" value="NZ_JANCLU010000011.1"/>
</dbReference>
<organism evidence="1 2">
    <name type="scientific">Alsobacter ponti</name>
    <dbReference type="NCBI Taxonomy" id="2962936"/>
    <lineage>
        <taxon>Bacteria</taxon>
        <taxon>Pseudomonadati</taxon>
        <taxon>Pseudomonadota</taxon>
        <taxon>Alphaproteobacteria</taxon>
        <taxon>Hyphomicrobiales</taxon>
        <taxon>Alsobacteraceae</taxon>
        <taxon>Alsobacter</taxon>
    </lineage>
</organism>
<keyword evidence="2" id="KW-1185">Reference proteome</keyword>
<accession>A0ABT1LCW9</accession>
<reference evidence="1 2" key="1">
    <citation type="submission" date="2022-07" db="EMBL/GenBank/DDBJ databases">
        <authorList>
            <person name="Li W.-J."/>
            <person name="Deng Q.-Q."/>
        </authorList>
    </citation>
    <scope>NUCLEOTIDE SEQUENCE [LARGE SCALE GENOMIC DNA]</scope>
    <source>
        <strain evidence="1 2">SYSU M60028</strain>
    </source>
</reference>
<protein>
    <submittedName>
        <fullName evidence="1">Squalene/phytoene synthase family protein</fullName>
    </submittedName>
</protein>
<name>A0ABT1LCW9_9HYPH</name>
<evidence type="ECO:0000313" key="2">
    <source>
        <dbReference type="Proteomes" id="UP001205890"/>
    </source>
</evidence>
<dbReference type="InterPro" id="IPR008949">
    <property type="entry name" value="Isoprenoid_synthase_dom_sf"/>
</dbReference>
<dbReference type="Gene3D" id="1.10.600.10">
    <property type="entry name" value="Farnesyl Diphosphate Synthase"/>
    <property type="match status" value="1"/>
</dbReference>